<gene>
    <name evidence="1" type="ORF">SMTD_LOCUS13508</name>
</gene>
<evidence type="ECO:0000313" key="2">
    <source>
        <dbReference type="Proteomes" id="UP000269396"/>
    </source>
</evidence>
<accession>A0A3P8FD17</accession>
<organism evidence="1 2">
    <name type="scientific">Schistosoma mattheei</name>
    <dbReference type="NCBI Taxonomy" id="31246"/>
    <lineage>
        <taxon>Eukaryota</taxon>
        <taxon>Metazoa</taxon>
        <taxon>Spiralia</taxon>
        <taxon>Lophotrochozoa</taxon>
        <taxon>Platyhelminthes</taxon>
        <taxon>Trematoda</taxon>
        <taxon>Digenea</taxon>
        <taxon>Strigeidida</taxon>
        <taxon>Schistosomatoidea</taxon>
        <taxon>Schistosomatidae</taxon>
        <taxon>Schistosoma</taxon>
    </lineage>
</organism>
<name>A0A3P8FD17_9TREM</name>
<protein>
    <submittedName>
        <fullName evidence="1">Uncharacterized protein</fullName>
    </submittedName>
</protein>
<dbReference type="AlphaFoldDB" id="A0A3P8FD17"/>
<keyword evidence="2" id="KW-1185">Reference proteome</keyword>
<dbReference type="EMBL" id="UZAL01033579">
    <property type="protein sequence ID" value="VDP63690.1"/>
    <property type="molecule type" value="Genomic_DNA"/>
</dbReference>
<proteinExistence type="predicted"/>
<evidence type="ECO:0000313" key="1">
    <source>
        <dbReference type="EMBL" id="VDP63690.1"/>
    </source>
</evidence>
<reference evidence="1 2" key="1">
    <citation type="submission" date="2018-11" db="EMBL/GenBank/DDBJ databases">
        <authorList>
            <consortium name="Pathogen Informatics"/>
        </authorList>
    </citation>
    <scope>NUCLEOTIDE SEQUENCE [LARGE SCALE GENOMIC DNA]</scope>
    <source>
        <strain>Denwood</strain>
        <strain evidence="2">Zambia</strain>
    </source>
</reference>
<sequence length="86" mass="9420">MQRHGTGNGEALTRITSPLCNKFECRERPSKEKCTVEQRALLAIEISNFIDVGRTIARELKANELIGVNTRAGTHGCTILAPAVIE</sequence>
<dbReference type="Proteomes" id="UP000269396">
    <property type="component" value="Unassembled WGS sequence"/>
</dbReference>